<evidence type="ECO:0000313" key="2">
    <source>
        <dbReference type="EMBL" id="KAK7484397.1"/>
    </source>
</evidence>
<evidence type="ECO:0000256" key="1">
    <source>
        <dbReference type="SAM" id="MobiDB-lite"/>
    </source>
</evidence>
<sequence>MLSKLPFVATPILGGSNEDRGSDKDRLRALMESKMGEAKEALRSLTKELIQEKTALIERQFDIGERKLPENEMAWIHNETLDRSNQVNQKVNAFLESLSKPKTDKRPSLTAKKRGRKL</sequence>
<evidence type="ECO:0000313" key="3">
    <source>
        <dbReference type="Proteomes" id="UP001519460"/>
    </source>
</evidence>
<dbReference type="EMBL" id="JACVVK020000211">
    <property type="protein sequence ID" value="KAK7484397.1"/>
    <property type="molecule type" value="Genomic_DNA"/>
</dbReference>
<organism evidence="2 3">
    <name type="scientific">Batillaria attramentaria</name>
    <dbReference type="NCBI Taxonomy" id="370345"/>
    <lineage>
        <taxon>Eukaryota</taxon>
        <taxon>Metazoa</taxon>
        <taxon>Spiralia</taxon>
        <taxon>Lophotrochozoa</taxon>
        <taxon>Mollusca</taxon>
        <taxon>Gastropoda</taxon>
        <taxon>Caenogastropoda</taxon>
        <taxon>Sorbeoconcha</taxon>
        <taxon>Cerithioidea</taxon>
        <taxon>Batillariidae</taxon>
        <taxon>Batillaria</taxon>
    </lineage>
</organism>
<comment type="caution">
    <text evidence="2">The sequence shown here is derived from an EMBL/GenBank/DDBJ whole genome shotgun (WGS) entry which is preliminary data.</text>
</comment>
<accession>A0ABD0KBI6</accession>
<keyword evidence="3" id="KW-1185">Reference proteome</keyword>
<feature type="region of interest" description="Disordered" evidence="1">
    <location>
        <begin position="1"/>
        <end position="24"/>
    </location>
</feature>
<proteinExistence type="predicted"/>
<gene>
    <name evidence="2" type="ORF">BaRGS_00024402</name>
</gene>
<dbReference type="AlphaFoldDB" id="A0ABD0KBI6"/>
<dbReference type="Proteomes" id="UP001519460">
    <property type="component" value="Unassembled WGS sequence"/>
</dbReference>
<name>A0ABD0KBI6_9CAEN</name>
<protein>
    <submittedName>
        <fullName evidence="2">Uncharacterized protein</fullName>
    </submittedName>
</protein>
<feature type="region of interest" description="Disordered" evidence="1">
    <location>
        <begin position="96"/>
        <end position="118"/>
    </location>
</feature>
<reference evidence="2 3" key="1">
    <citation type="journal article" date="2023" name="Sci. Data">
        <title>Genome assembly of the Korean intertidal mud-creeper Batillaria attramentaria.</title>
        <authorList>
            <person name="Patra A.K."/>
            <person name="Ho P.T."/>
            <person name="Jun S."/>
            <person name="Lee S.J."/>
            <person name="Kim Y."/>
            <person name="Won Y.J."/>
        </authorList>
    </citation>
    <scope>NUCLEOTIDE SEQUENCE [LARGE SCALE GENOMIC DNA]</scope>
    <source>
        <strain evidence="2">Wonlab-2016</strain>
    </source>
</reference>